<reference evidence="11 12" key="1">
    <citation type="submission" date="2021-04" db="EMBL/GenBank/DDBJ databases">
        <title>Genomic and host-range diversity within the Dickeya zeae complex, identification of D. zeae and D. oryzae members, proposal of two novel subspecies D. zeae subsp. zeae subsp. nov. and D. zeae subsp. dombae subsp. nov.</title>
        <authorList>
            <person name="Van Gijsegem F."/>
            <person name="Hugouvieux-Cotte-Pattat N."/>
        </authorList>
    </citation>
    <scope>NUCLEOTIDE SEQUENCE [LARGE SCALE GENOMIC DNA]</scope>
    <source>
        <strain evidence="11 12">FVG03</strain>
    </source>
</reference>
<comment type="cofactor">
    <cofactor evidence="1">
        <name>FAD</name>
        <dbReference type="ChEBI" id="CHEBI:57692"/>
    </cofactor>
</comment>
<dbReference type="SUPFAM" id="SSF51905">
    <property type="entry name" value="FAD/NAD(P)-binding domain"/>
    <property type="match status" value="1"/>
</dbReference>
<keyword evidence="12" id="KW-1185">Reference proteome</keyword>
<proteinExistence type="inferred from homology"/>
<evidence type="ECO:0000256" key="2">
    <source>
        <dbReference type="ARBA" id="ARBA00004496"/>
    </source>
</evidence>
<evidence type="ECO:0000259" key="9">
    <source>
        <dbReference type="Pfam" id="PF07992"/>
    </source>
</evidence>
<dbReference type="Gene3D" id="3.50.50.60">
    <property type="entry name" value="FAD/NAD(P)-binding domain"/>
    <property type="match status" value="2"/>
</dbReference>
<organism evidence="11 12">
    <name type="scientific">Dickeya oryzae</name>
    <dbReference type="NCBI Taxonomy" id="1240404"/>
    <lineage>
        <taxon>Bacteria</taxon>
        <taxon>Pseudomonadati</taxon>
        <taxon>Pseudomonadota</taxon>
        <taxon>Gammaproteobacteria</taxon>
        <taxon>Enterobacterales</taxon>
        <taxon>Pectobacteriaceae</taxon>
        <taxon>Dickeya</taxon>
    </lineage>
</organism>
<dbReference type="Proteomes" id="UP000810130">
    <property type="component" value="Unassembled WGS sequence"/>
</dbReference>
<evidence type="ECO:0000256" key="4">
    <source>
        <dbReference type="ARBA" id="ARBA00022490"/>
    </source>
</evidence>
<evidence type="ECO:0000256" key="8">
    <source>
        <dbReference type="ARBA" id="ARBA00023027"/>
    </source>
</evidence>
<keyword evidence="7 11" id="KW-0560">Oxidoreductase</keyword>
<dbReference type="InterPro" id="IPR041364">
    <property type="entry name" value="Rbx-bd"/>
</dbReference>
<comment type="caution">
    <text evidence="11">The sequence shown here is derived from an EMBL/GenBank/DDBJ whole genome shotgun (WGS) entry which is preliminary data.</text>
</comment>
<sequence length="398" mass="43115">MSDEIISDETISYETIVVGAGFAARQLIKSLRKQHAHCPIRLITADSGDDYSKPELSHVLSQQRRADDLTRMHAAHFAEEQRITLLAHTAVTAINASRRQVICGDRQYDYHTLVLATGASAVLPPIPGREWMLTLNSQQEYRQVETRLMQATRILVVGAGLIGSELAMDMAQAGKHVMVADRASHLLSALLPVELSARLQTTLLQQGVELLLGTELQQVEKTEAGLRVTLVSGRTLVVDEVISAIGLRANTELAAAAGLSVNRGIVTDSQLRTSDPHIYALGDCAEINGKLLPFLQPIQLTASIAANSIAARLTPEPHHPQPQGEQPLTLPAMLIKVKTPLFPLQLAGETQNPALTWHLIADHGGIVAKGMAGEQLRAFVVGGDRMKEAFPLLRQLSS</sequence>
<dbReference type="Gene3D" id="3.30.390.120">
    <property type="match status" value="1"/>
</dbReference>
<gene>
    <name evidence="11" type="primary">norW</name>
    <name evidence="11" type="ORF">J8657_13935</name>
</gene>
<dbReference type="PANTHER" id="PTHR43429:SF3">
    <property type="entry name" value="NITRITE REDUCTASE [NAD(P)H]"/>
    <property type="match status" value="1"/>
</dbReference>
<keyword evidence="8" id="KW-0520">NAD</keyword>
<keyword evidence="5" id="KW-0285">Flavoprotein</keyword>
<evidence type="ECO:0000256" key="3">
    <source>
        <dbReference type="ARBA" id="ARBA00006442"/>
    </source>
</evidence>
<keyword evidence="4" id="KW-0963">Cytoplasm</keyword>
<evidence type="ECO:0000259" key="10">
    <source>
        <dbReference type="Pfam" id="PF18113"/>
    </source>
</evidence>
<dbReference type="InterPro" id="IPR036188">
    <property type="entry name" value="FAD/NAD-bd_sf"/>
</dbReference>
<dbReference type="PANTHER" id="PTHR43429">
    <property type="entry name" value="PYRIDINE NUCLEOTIDE-DISULFIDE OXIDOREDUCTASE DOMAIN-CONTAINING"/>
    <property type="match status" value="1"/>
</dbReference>
<dbReference type="InterPro" id="IPR023753">
    <property type="entry name" value="FAD/NAD-binding_dom"/>
</dbReference>
<comment type="similarity">
    <text evidence="3">Belongs to the FAD-dependent oxidoreductase family.</text>
</comment>
<dbReference type="InterPro" id="IPR050260">
    <property type="entry name" value="FAD-bd_OxRdtase"/>
</dbReference>
<evidence type="ECO:0000313" key="11">
    <source>
        <dbReference type="EMBL" id="MBP2858701.1"/>
    </source>
</evidence>
<keyword evidence="6" id="KW-0274">FAD</keyword>
<name>A0ABS5BE56_9GAMM</name>
<evidence type="ECO:0000313" key="12">
    <source>
        <dbReference type="Proteomes" id="UP000810130"/>
    </source>
</evidence>
<dbReference type="EMBL" id="JAGJWX010000020">
    <property type="protein sequence ID" value="MBP2858701.1"/>
    <property type="molecule type" value="Genomic_DNA"/>
</dbReference>
<dbReference type="GO" id="GO:0016491">
    <property type="term" value="F:oxidoreductase activity"/>
    <property type="evidence" value="ECO:0007669"/>
    <property type="project" value="UniProtKB-KW"/>
</dbReference>
<evidence type="ECO:0000256" key="6">
    <source>
        <dbReference type="ARBA" id="ARBA00022827"/>
    </source>
</evidence>
<evidence type="ECO:0000256" key="7">
    <source>
        <dbReference type="ARBA" id="ARBA00023002"/>
    </source>
</evidence>
<evidence type="ECO:0000256" key="5">
    <source>
        <dbReference type="ARBA" id="ARBA00022630"/>
    </source>
</evidence>
<dbReference type="EC" id="1.18.1.-" evidence="11"/>
<accession>A0ABS5BE56</accession>
<evidence type="ECO:0000256" key="1">
    <source>
        <dbReference type="ARBA" id="ARBA00001974"/>
    </source>
</evidence>
<feature type="domain" description="FAD/NAD(P)-binding" evidence="9">
    <location>
        <begin position="14"/>
        <end position="285"/>
    </location>
</feature>
<feature type="domain" description="Rubredoxin binding" evidence="10">
    <location>
        <begin position="328"/>
        <end position="396"/>
    </location>
</feature>
<protein>
    <submittedName>
        <fullName evidence="11">NADH:flavorubredoxin reductase NorW</fullName>
        <ecNumber evidence="11">1.18.1.-</ecNumber>
    </submittedName>
</protein>
<comment type="subcellular location">
    <subcellularLocation>
        <location evidence="2">Cytoplasm</location>
    </subcellularLocation>
</comment>
<dbReference type="Pfam" id="PF07992">
    <property type="entry name" value="Pyr_redox_2"/>
    <property type="match status" value="1"/>
</dbReference>
<dbReference type="NCBIfam" id="NF003437">
    <property type="entry name" value="PRK04965.1"/>
    <property type="match status" value="1"/>
</dbReference>
<dbReference type="PRINTS" id="PR00411">
    <property type="entry name" value="PNDRDTASEI"/>
</dbReference>
<dbReference type="PRINTS" id="PR00368">
    <property type="entry name" value="FADPNR"/>
</dbReference>
<dbReference type="Pfam" id="PF18113">
    <property type="entry name" value="Rbx_binding"/>
    <property type="match status" value="1"/>
</dbReference>